<feature type="transmembrane region" description="Helical" evidence="1">
    <location>
        <begin position="114"/>
        <end position="134"/>
    </location>
</feature>
<dbReference type="RefSeq" id="WP_105016710.1">
    <property type="nucleotide sequence ID" value="NZ_MSCN01000001.1"/>
</dbReference>
<dbReference type="EMBL" id="MSCN01000001">
    <property type="protein sequence ID" value="PQJ80114.1"/>
    <property type="molecule type" value="Genomic_DNA"/>
</dbReference>
<sequence>MEKWNFISEKSTAEINNKFHSNFDSLKGFVLKTSIENDEQITFKIRKRVKYGWYIAYHNWTVVKGKLIKSKDNSNTKIKIVFAQHFLIKLILYAHIVLGAFVIISIVSEVSNNQSKIIFGGILLLIGILLWIIIQKKFKQDIKKYKNLIYKIAKE</sequence>
<name>A0A2S7WRA0_9FLAO</name>
<evidence type="ECO:0000313" key="2">
    <source>
        <dbReference type="EMBL" id="PQJ80114.1"/>
    </source>
</evidence>
<evidence type="ECO:0008006" key="4">
    <source>
        <dbReference type="Google" id="ProtNLM"/>
    </source>
</evidence>
<accession>A0A2S7WRA0</accession>
<evidence type="ECO:0000313" key="3">
    <source>
        <dbReference type="Proteomes" id="UP000238882"/>
    </source>
</evidence>
<protein>
    <recommendedName>
        <fullName evidence="4">DUF423 domain-containing protein</fullName>
    </recommendedName>
</protein>
<keyword evidence="1" id="KW-0472">Membrane</keyword>
<dbReference type="AlphaFoldDB" id="A0A2S7WRA0"/>
<dbReference type="OrthoDB" id="1122215at2"/>
<feature type="transmembrane region" description="Helical" evidence="1">
    <location>
        <begin position="86"/>
        <end position="108"/>
    </location>
</feature>
<evidence type="ECO:0000256" key="1">
    <source>
        <dbReference type="SAM" id="Phobius"/>
    </source>
</evidence>
<dbReference type="Proteomes" id="UP000238882">
    <property type="component" value="Unassembled WGS sequence"/>
</dbReference>
<keyword evidence="1" id="KW-0812">Transmembrane</keyword>
<gene>
    <name evidence="2" type="ORF">BTO18_13430</name>
</gene>
<reference evidence="2 3" key="1">
    <citation type="submission" date="2016-12" db="EMBL/GenBank/DDBJ databases">
        <title>Trade-off between light-utilization and light-protection in marine flavobacteria.</title>
        <authorList>
            <person name="Kumagai Y."/>
            <person name="Yoshizawa S."/>
            <person name="Kogure K."/>
            <person name="Iwasaki W."/>
        </authorList>
    </citation>
    <scope>NUCLEOTIDE SEQUENCE [LARGE SCALE GENOMIC DNA]</scope>
    <source>
        <strain evidence="2 3">NBRC 108759</strain>
    </source>
</reference>
<keyword evidence="1" id="KW-1133">Transmembrane helix</keyword>
<organism evidence="2 3">
    <name type="scientific">Polaribacter porphyrae</name>
    <dbReference type="NCBI Taxonomy" id="1137780"/>
    <lineage>
        <taxon>Bacteria</taxon>
        <taxon>Pseudomonadati</taxon>
        <taxon>Bacteroidota</taxon>
        <taxon>Flavobacteriia</taxon>
        <taxon>Flavobacteriales</taxon>
        <taxon>Flavobacteriaceae</taxon>
    </lineage>
</organism>
<proteinExistence type="predicted"/>
<comment type="caution">
    <text evidence="2">The sequence shown here is derived from an EMBL/GenBank/DDBJ whole genome shotgun (WGS) entry which is preliminary data.</text>
</comment>
<keyword evidence="3" id="KW-1185">Reference proteome</keyword>